<dbReference type="Proteomes" id="UP001442494">
    <property type="component" value="Unassembled WGS sequence"/>
</dbReference>
<dbReference type="PANTHER" id="PTHR34214">
    <property type="match status" value="1"/>
</dbReference>
<keyword evidence="1" id="KW-0472">Membrane</keyword>
<evidence type="ECO:0000256" key="1">
    <source>
        <dbReference type="SAM" id="Phobius"/>
    </source>
</evidence>
<gene>
    <name evidence="2" type="ORF">NDI37_21285</name>
</gene>
<evidence type="ECO:0000313" key="2">
    <source>
        <dbReference type="EMBL" id="MEP0866990.1"/>
    </source>
</evidence>
<keyword evidence="3" id="KW-1185">Reference proteome</keyword>
<evidence type="ECO:0000313" key="3">
    <source>
        <dbReference type="Proteomes" id="UP001442494"/>
    </source>
</evidence>
<dbReference type="Pfam" id="PF06799">
    <property type="entry name" value="CGLD27-like"/>
    <property type="match status" value="1"/>
</dbReference>
<reference evidence="2 3" key="1">
    <citation type="submission" date="2022-04" db="EMBL/GenBank/DDBJ databases">
        <title>Positive selection, recombination, and allopatry shape intraspecific diversity of widespread and dominant cyanobacteria.</title>
        <authorList>
            <person name="Wei J."/>
            <person name="Shu W."/>
            <person name="Hu C."/>
        </authorList>
    </citation>
    <scope>NUCLEOTIDE SEQUENCE [LARGE SCALE GENOMIC DNA]</scope>
    <source>
        <strain evidence="2 3">GB2-A5</strain>
    </source>
</reference>
<dbReference type="PANTHER" id="PTHR34214:SF3">
    <property type="entry name" value="PROTEIN CONSERVED IN THE GREEN LINEAGE AND DIATOMS 27, CHLOROPLASTIC"/>
    <property type="match status" value="1"/>
</dbReference>
<proteinExistence type="predicted"/>
<name>A0ABV0JUU7_9CYAN</name>
<organism evidence="2 3">
    <name type="scientific">Funiculus sociatus GB2-A5</name>
    <dbReference type="NCBI Taxonomy" id="2933946"/>
    <lineage>
        <taxon>Bacteria</taxon>
        <taxon>Bacillati</taxon>
        <taxon>Cyanobacteriota</taxon>
        <taxon>Cyanophyceae</taxon>
        <taxon>Coleofasciculales</taxon>
        <taxon>Coleofasciculaceae</taxon>
        <taxon>Funiculus</taxon>
    </lineage>
</organism>
<sequence length="166" mass="18916">MMESTVTVCPVPTEQQPINEYQELKDSWLFCWVTQDLGDYLKKLAVLWGISWMIAAPLSAASFAPGKYLGKFILCGGAIASVGVVFALLRLYLGWSYVRSRLSSSTVFYEESGWYDGQCWTKPEEILARDRFIVTYQIQPIFQRLQRTFGILALFFVAGGIIWNFL</sequence>
<dbReference type="RefSeq" id="WP_190417895.1">
    <property type="nucleotide sequence ID" value="NZ_JAMPKK010000056.1"/>
</dbReference>
<dbReference type="EMBL" id="JAMPKK010000056">
    <property type="protein sequence ID" value="MEP0866990.1"/>
    <property type="molecule type" value="Genomic_DNA"/>
</dbReference>
<feature type="transmembrane region" description="Helical" evidence="1">
    <location>
        <begin position="44"/>
        <end position="63"/>
    </location>
</feature>
<feature type="transmembrane region" description="Helical" evidence="1">
    <location>
        <begin position="69"/>
        <end position="93"/>
    </location>
</feature>
<dbReference type="InterPro" id="IPR009631">
    <property type="entry name" value="CGLD27-like"/>
</dbReference>
<protein>
    <submittedName>
        <fullName evidence="2">CGLD27 family protein</fullName>
    </submittedName>
</protein>
<accession>A0ABV0JUU7</accession>
<comment type="caution">
    <text evidence="2">The sequence shown here is derived from an EMBL/GenBank/DDBJ whole genome shotgun (WGS) entry which is preliminary data.</text>
</comment>
<keyword evidence="1" id="KW-0812">Transmembrane</keyword>
<feature type="transmembrane region" description="Helical" evidence="1">
    <location>
        <begin position="148"/>
        <end position="165"/>
    </location>
</feature>
<keyword evidence="1" id="KW-1133">Transmembrane helix</keyword>